<dbReference type="SUPFAM" id="SSF49503">
    <property type="entry name" value="Cupredoxins"/>
    <property type="match status" value="1"/>
</dbReference>
<reference evidence="5 6" key="1">
    <citation type="journal article" date="2014" name="PLoS Genet.">
        <title>Phylogenetically driven sequencing of extremely halophilic archaea reveals strategies for static and dynamic osmo-response.</title>
        <authorList>
            <person name="Becker E.A."/>
            <person name="Seitzer P.M."/>
            <person name="Tritt A."/>
            <person name="Larsen D."/>
            <person name="Krusor M."/>
            <person name="Yao A.I."/>
            <person name="Wu D."/>
            <person name="Madern D."/>
            <person name="Eisen J.A."/>
            <person name="Darling A.E."/>
            <person name="Facciotti M.T."/>
        </authorList>
    </citation>
    <scope>NUCLEOTIDE SEQUENCE [LARGE SCALE GENOMIC DNA]</scope>
    <source>
        <strain evidence="5 6">GA33</strain>
    </source>
</reference>
<keyword evidence="2" id="KW-0186">Copper</keyword>
<dbReference type="EMBL" id="AOHW01000045">
    <property type="protein sequence ID" value="ELY37657.1"/>
    <property type="molecule type" value="Genomic_DNA"/>
</dbReference>
<proteinExistence type="predicted"/>
<dbReference type="Proteomes" id="UP000011599">
    <property type="component" value="Unassembled WGS sequence"/>
</dbReference>
<feature type="region of interest" description="Disordered" evidence="3">
    <location>
        <begin position="26"/>
        <end position="64"/>
    </location>
</feature>
<gene>
    <name evidence="5" type="ORF">C496_19145</name>
</gene>
<dbReference type="GO" id="GO:0005507">
    <property type="term" value="F:copper ion binding"/>
    <property type="evidence" value="ECO:0007669"/>
    <property type="project" value="InterPro"/>
</dbReference>
<evidence type="ECO:0000259" key="4">
    <source>
        <dbReference type="Pfam" id="PF00127"/>
    </source>
</evidence>
<dbReference type="Gene3D" id="2.60.40.420">
    <property type="entry name" value="Cupredoxins - blue copper proteins"/>
    <property type="match status" value="1"/>
</dbReference>
<evidence type="ECO:0000256" key="1">
    <source>
        <dbReference type="ARBA" id="ARBA00022723"/>
    </source>
</evidence>
<feature type="compositionally biased region" description="Acidic residues" evidence="3">
    <location>
        <begin position="33"/>
        <end position="64"/>
    </location>
</feature>
<dbReference type="AlphaFoldDB" id="L9VL21"/>
<dbReference type="OrthoDB" id="11836at2157"/>
<dbReference type="Pfam" id="PF00127">
    <property type="entry name" value="Copper-bind"/>
    <property type="match status" value="1"/>
</dbReference>
<evidence type="ECO:0000256" key="2">
    <source>
        <dbReference type="ARBA" id="ARBA00023008"/>
    </source>
</evidence>
<evidence type="ECO:0000313" key="6">
    <source>
        <dbReference type="Proteomes" id="UP000011599"/>
    </source>
</evidence>
<protein>
    <submittedName>
        <fullName evidence="5">Halocyanin domain protein</fullName>
    </submittedName>
</protein>
<evidence type="ECO:0000313" key="5">
    <source>
        <dbReference type="EMBL" id="ELY37657.1"/>
    </source>
</evidence>
<keyword evidence="1" id="KW-0479">Metal-binding</keyword>
<dbReference type="STRING" id="1114856.GCA_000383975_04112"/>
<dbReference type="GO" id="GO:0009055">
    <property type="term" value="F:electron transfer activity"/>
    <property type="evidence" value="ECO:0007669"/>
    <property type="project" value="InterPro"/>
</dbReference>
<organism evidence="5 6">
    <name type="scientific">Natronorubrum tibetense GA33</name>
    <dbReference type="NCBI Taxonomy" id="1114856"/>
    <lineage>
        <taxon>Archaea</taxon>
        <taxon>Methanobacteriati</taxon>
        <taxon>Methanobacteriota</taxon>
        <taxon>Stenosarchaea group</taxon>
        <taxon>Halobacteria</taxon>
        <taxon>Halobacteriales</taxon>
        <taxon>Natrialbaceae</taxon>
        <taxon>Natronorubrum</taxon>
    </lineage>
</organism>
<name>L9VL21_9EURY</name>
<accession>L9VL21</accession>
<dbReference type="InterPro" id="IPR008972">
    <property type="entry name" value="Cupredoxin"/>
</dbReference>
<evidence type="ECO:0000256" key="3">
    <source>
        <dbReference type="SAM" id="MobiDB-lite"/>
    </source>
</evidence>
<comment type="caution">
    <text evidence="5">The sequence shown here is derived from an EMBL/GenBank/DDBJ whole genome shotgun (WGS) entry which is preliminary data.</text>
</comment>
<dbReference type="eggNOG" id="arCOG02921">
    <property type="taxonomic scope" value="Archaea"/>
</dbReference>
<dbReference type="InterPro" id="IPR000923">
    <property type="entry name" value="BlueCu_1"/>
</dbReference>
<feature type="domain" description="Blue (type 1) copper" evidence="4">
    <location>
        <begin position="126"/>
        <end position="199"/>
    </location>
</feature>
<dbReference type="RefSeq" id="WP_006091961.1">
    <property type="nucleotide sequence ID" value="NZ_AOHW01000045.1"/>
</dbReference>
<dbReference type="PROSITE" id="PS51257">
    <property type="entry name" value="PROKAR_LIPOPROTEIN"/>
    <property type="match status" value="1"/>
</dbReference>
<keyword evidence="6" id="KW-1185">Reference proteome</keyword>
<sequence>MKSEKMSIRRRKALKVFGVGITGSTMIAGCLGADDDDEPEEDDDGDTEAGDNGDTEAGDDADLEEIEDWLNEEPTSLDVLADEPVEWGDGVWDGEMVDYTGEDTVNIEFSAMLEVDGEVLGPFAADPRGVEISPGTTVTWEWGGEHTHTLTSHFDPPHESPEDGAADAFAIEGDEEEMNSHEHVFEEPGVYLYYCFPHGTPYETDFAYEDKNWFGHRGAIRVVED</sequence>